<protein>
    <recommendedName>
        <fullName evidence="3">F-box domain-containing protein</fullName>
    </recommendedName>
</protein>
<evidence type="ECO:0000313" key="2">
    <source>
        <dbReference type="Proteomes" id="UP000736335"/>
    </source>
</evidence>
<gene>
    <name evidence="1" type="ORF">BJ322DRAFT_1091775</name>
</gene>
<dbReference type="AlphaFoldDB" id="A0A9P6L1Z5"/>
<reference evidence="1" key="1">
    <citation type="journal article" date="2020" name="Nat. Commun.">
        <title>Large-scale genome sequencing of mycorrhizal fungi provides insights into the early evolution of symbiotic traits.</title>
        <authorList>
            <person name="Miyauchi S."/>
            <person name="Kiss E."/>
            <person name="Kuo A."/>
            <person name="Drula E."/>
            <person name="Kohler A."/>
            <person name="Sanchez-Garcia M."/>
            <person name="Morin E."/>
            <person name="Andreopoulos B."/>
            <person name="Barry K.W."/>
            <person name="Bonito G."/>
            <person name="Buee M."/>
            <person name="Carver A."/>
            <person name="Chen C."/>
            <person name="Cichocki N."/>
            <person name="Clum A."/>
            <person name="Culley D."/>
            <person name="Crous P.W."/>
            <person name="Fauchery L."/>
            <person name="Girlanda M."/>
            <person name="Hayes R.D."/>
            <person name="Keri Z."/>
            <person name="LaButti K."/>
            <person name="Lipzen A."/>
            <person name="Lombard V."/>
            <person name="Magnuson J."/>
            <person name="Maillard F."/>
            <person name="Murat C."/>
            <person name="Nolan M."/>
            <person name="Ohm R.A."/>
            <person name="Pangilinan J."/>
            <person name="Pereira M.F."/>
            <person name="Perotto S."/>
            <person name="Peter M."/>
            <person name="Pfister S."/>
            <person name="Riley R."/>
            <person name="Sitrit Y."/>
            <person name="Stielow J.B."/>
            <person name="Szollosi G."/>
            <person name="Zifcakova L."/>
            <person name="Stursova M."/>
            <person name="Spatafora J.W."/>
            <person name="Tedersoo L."/>
            <person name="Vaario L.M."/>
            <person name="Yamada A."/>
            <person name="Yan M."/>
            <person name="Wang P."/>
            <person name="Xu J."/>
            <person name="Bruns T."/>
            <person name="Baldrian P."/>
            <person name="Vilgalys R."/>
            <person name="Dunand C."/>
            <person name="Henrissat B."/>
            <person name="Grigoriev I.V."/>
            <person name="Hibbett D."/>
            <person name="Nagy L.G."/>
            <person name="Martin F.M."/>
        </authorList>
    </citation>
    <scope>NUCLEOTIDE SEQUENCE</scope>
    <source>
        <strain evidence="1">UH-Tt-Lm1</strain>
    </source>
</reference>
<organism evidence="1 2">
    <name type="scientific">Thelephora terrestris</name>
    <dbReference type="NCBI Taxonomy" id="56493"/>
    <lineage>
        <taxon>Eukaryota</taxon>
        <taxon>Fungi</taxon>
        <taxon>Dikarya</taxon>
        <taxon>Basidiomycota</taxon>
        <taxon>Agaricomycotina</taxon>
        <taxon>Agaricomycetes</taxon>
        <taxon>Thelephorales</taxon>
        <taxon>Thelephoraceae</taxon>
        <taxon>Thelephora</taxon>
    </lineage>
</organism>
<evidence type="ECO:0000313" key="1">
    <source>
        <dbReference type="EMBL" id="KAF9778649.1"/>
    </source>
</evidence>
<keyword evidence="2" id="KW-1185">Reference proteome</keyword>
<accession>A0A9P6L1Z5</accession>
<dbReference type="EMBL" id="WIUZ02000022">
    <property type="protein sequence ID" value="KAF9778649.1"/>
    <property type="molecule type" value="Genomic_DNA"/>
</dbReference>
<dbReference type="OrthoDB" id="3250756at2759"/>
<comment type="caution">
    <text evidence="1">The sequence shown here is derived from an EMBL/GenBank/DDBJ whole genome shotgun (WGS) entry which is preliminary data.</text>
</comment>
<name>A0A9P6L1Z5_9AGAM</name>
<evidence type="ECO:0008006" key="3">
    <source>
        <dbReference type="Google" id="ProtNLM"/>
    </source>
</evidence>
<reference evidence="1" key="2">
    <citation type="submission" date="2020-11" db="EMBL/GenBank/DDBJ databases">
        <authorList>
            <consortium name="DOE Joint Genome Institute"/>
            <person name="Kuo A."/>
            <person name="Miyauchi S."/>
            <person name="Kiss E."/>
            <person name="Drula E."/>
            <person name="Kohler A."/>
            <person name="Sanchez-Garcia M."/>
            <person name="Andreopoulos B."/>
            <person name="Barry K.W."/>
            <person name="Bonito G."/>
            <person name="Buee M."/>
            <person name="Carver A."/>
            <person name="Chen C."/>
            <person name="Cichocki N."/>
            <person name="Clum A."/>
            <person name="Culley D."/>
            <person name="Crous P.W."/>
            <person name="Fauchery L."/>
            <person name="Girlanda M."/>
            <person name="Hayes R."/>
            <person name="Keri Z."/>
            <person name="Labutti K."/>
            <person name="Lipzen A."/>
            <person name="Lombard V."/>
            <person name="Magnuson J."/>
            <person name="Maillard F."/>
            <person name="Morin E."/>
            <person name="Murat C."/>
            <person name="Nolan M."/>
            <person name="Ohm R."/>
            <person name="Pangilinan J."/>
            <person name="Pereira M."/>
            <person name="Perotto S."/>
            <person name="Peter M."/>
            <person name="Riley R."/>
            <person name="Sitrit Y."/>
            <person name="Stielow B."/>
            <person name="Szollosi G."/>
            <person name="Zifcakova L."/>
            <person name="Stursova M."/>
            <person name="Spatafora J.W."/>
            <person name="Tedersoo L."/>
            <person name="Vaario L.-M."/>
            <person name="Yamada A."/>
            <person name="Yan M."/>
            <person name="Wang P."/>
            <person name="Xu J."/>
            <person name="Bruns T."/>
            <person name="Baldrian P."/>
            <person name="Vilgalys R."/>
            <person name="Henrissat B."/>
            <person name="Grigoriev I.V."/>
            <person name="Hibbett D."/>
            <person name="Nagy L.G."/>
            <person name="Martin F.M."/>
        </authorList>
    </citation>
    <scope>NUCLEOTIDE SEQUENCE</scope>
    <source>
        <strain evidence="1">UH-Tt-Lm1</strain>
    </source>
</reference>
<proteinExistence type="predicted"/>
<sequence length="369" mass="42542">MDNSSAATPQEVCFRIVSWIKSSDFRTLSSLCLTSKAFRRAAEPRLYHQLYLTDSLMASYVCQTIASCDRIALHVRTFWTLFNERRWNSSRNHLNPQFWDVVHLALRKMHNLQVIAIGDPSCPSAWILRQCQFQLQEAELRLDWDADLVRFLDTQPQIHNLRITNSRLPSTELDRLPLLALPQGALSSLGVFDGSLITAIEFVSSPITLLQVSLGQDGVEDASHLLKRLVIFSGTLTSISVIDLPYSISAGVFDLFSLIFPHIRHVGIIPLPFSDRHKFHQTLTKFSKVHAIELEVTSWVTRPAPAYQRIIAAEIRTYCPTVLFISFWFDYRRSLWSCDREDGRWHMTDVSDVQRHPLSESLWKRKYRK</sequence>
<dbReference type="Proteomes" id="UP000736335">
    <property type="component" value="Unassembled WGS sequence"/>
</dbReference>